<proteinExistence type="inferred from homology"/>
<dbReference type="SMART" id="SM00343">
    <property type="entry name" value="ZnF_C2HC"/>
    <property type="match status" value="1"/>
</dbReference>
<keyword evidence="6 19" id="KW-0167">Capsid protein</keyword>
<dbReference type="InterPro" id="IPR001878">
    <property type="entry name" value="Znf_CCHC"/>
</dbReference>
<dbReference type="InterPro" id="IPR036875">
    <property type="entry name" value="Znf_CCHC_sf"/>
</dbReference>
<evidence type="ECO:0000256" key="6">
    <source>
        <dbReference type="ARBA" id="ARBA00022561"/>
    </source>
</evidence>
<comment type="subcellular location">
    <subcellularLocation>
        <location evidence="1">Host nucleus</location>
    </subcellularLocation>
    <subcellularLocation>
        <location evidence="2">Virion</location>
    </subcellularLocation>
</comment>
<comment type="similarity">
    <text evidence="3">Belongs to the caulimoviridae capsid protein family.</text>
</comment>
<dbReference type="PROSITE" id="PS50158">
    <property type="entry name" value="ZF_CCHC"/>
    <property type="match status" value="1"/>
</dbReference>
<evidence type="ECO:0000256" key="3">
    <source>
        <dbReference type="ARBA" id="ARBA00006778"/>
    </source>
</evidence>
<evidence type="ECO:0000256" key="7">
    <source>
        <dbReference type="ARBA" id="ARBA00022562"/>
    </source>
</evidence>
<keyword evidence="11" id="KW-0862">Zinc</keyword>
<dbReference type="GO" id="GO:0008270">
    <property type="term" value="F:zinc ion binding"/>
    <property type="evidence" value="ECO:0007669"/>
    <property type="project" value="UniProtKB-KW"/>
</dbReference>
<evidence type="ECO:0000259" key="18">
    <source>
        <dbReference type="PROSITE" id="PS50158"/>
    </source>
</evidence>
<sequence>MEETQQELTQQLKELETLMAAINLDDSKNKQPVYQNSSESEESETENKNFIYDFSSEEDFEEPVKVKIEEEAETSNKRKFERNPEFTRFKYQKIPKEYVPAHQTTSTIGILDIDCVANTEKIIKEWFNHHSILITINEELKNLSSLDTFYYLVYKTKGIAHAYLSNLPSEVLSRIPADRKQVDDWVYNLLLREFVGRLERPESEEAFSQNNYYKLINLEIYNMCYLENFLCEFQSRYYGINPIDRENLKVDLLLFAKLPEYVRTQVEAYFSASIVSNKLDNTLGGRITALKLWQTEQCNQKLAKRQASVGLCCSKIEDKIGKYGCRKSNPRTRKPKKKFRKIKRYSKKNFWKWNNQRKKKTFRKKRPFRKQQTCPTGKKKCQCWLCHEEGHYANECPKKDNKKAQTLKLIFDLGFEPVESDIETDEELFELTSEDSSEDEY</sequence>
<keyword evidence="12" id="KW-0946">Virion</keyword>
<organismHost>
    <name type="scientific">Phaseolus vulgaris</name>
    <name type="common">Kidney bean</name>
    <name type="synonym">French bean</name>
    <dbReference type="NCBI Taxonomy" id="3885"/>
</organismHost>
<dbReference type="GO" id="GO:0039620">
    <property type="term" value="C:T=7 icosahedral viral capsid"/>
    <property type="evidence" value="ECO:0007669"/>
    <property type="project" value="UniProtKB-KW"/>
</dbReference>
<reference evidence="19" key="1">
    <citation type="submission" date="2018-08" db="EMBL/GenBank/DDBJ databases">
        <title>Molecular characterization and complete genome of Soybean chlorotic mottle virus infecting soybean in China.</title>
        <authorList>
            <person name="Xie Y."/>
        </authorList>
    </citation>
    <scope>NUCLEOTIDE SEQUENCE</scope>
    <source>
        <strain evidence="19">NC113</strain>
    </source>
</reference>
<evidence type="ECO:0000256" key="1">
    <source>
        <dbReference type="ARBA" id="ARBA00004147"/>
    </source>
</evidence>
<keyword evidence="9 16" id="KW-0863">Zinc-finger</keyword>
<dbReference type="GO" id="GO:0005198">
    <property type="term" value="F:structural molecule activity"/>
    <property type="evidence" value="ECO:0007669"/>
    <property type="project" value="InterPro"/>
</dbReference>
<evidence type="ECO:0000256" key="8">
    <source>
        <dbReference type="ARBA" id="ARBA00022723"/>
    </source>
</evidence>
<evidence type="ECO:0000256" key="13">
    <source>
        <dbReference type="ARBA" id="ARBA00023296"/>
    </source>
</evidence>
<dbReference type="InterPro" id="IPR001988">
    <property type="entry name" value="Caulimo_coat"/>
</dbReference>
<keyword evidence="8" id="KW-0479">Metal-binding</keyword>
<dbReference type="GO" id="GO:0003676">
    <property type="term" value="F:nucleic acid binding"/>
    <property type="evidence" value="ECO:0007669"/>
    <property type="project" value="InterPro"/>
</dbReference>
<evidence type="ECO:0000256" key="2">
    <source>
        <dbReference type="ARBA" id="ARBA00004328"/>
    </source>
</evidence>
<feature type="region of interest" description="Disordered" evidence="17">
    <location>
        <begin position="23"/>
        <end position="58"/>
    </location>
</feature>
<dbReference type="EMBL" id="MH718847">
    <property type="protein sequence ID" value="QCH00489.1"/>
    <property type="molecule type" value="Genomic_DNA"/>
</dbReference>
<dbReference type="SUPFAM" id="SSF57756">
    <property type="entry name" value="Retrovirus zinc finger-like domains"/>
    <property type="match status" value="1"/>
</dbReference>
<evidence type="ECO:0000256" key="17">
    <source>
        <dbReference type="SAM" id="MobiDB-lite"/>
    </source>
</evidence>
<keyword evidence="10" id="KW-1145">T=7 icosahedral capsid protein</keyword>
<name>A0A4D6TXW5_SOCMV</name>
<comment type="function">
    <text evidence="14">Self assembles to form an icosahedral capsid, about 50 nm in diameter, nm, composed of 420 subunits of the viral capsid protein. The capsid encapsulates the genomic dsDNA. Following virus entry into host cell, provides nuclear import of the viral genome. Virus particles do not enter the nucleus, but dock at the nuclear membrane through the interaction with host importins.</text>
</comment>
<feature type="domain" description="CCHC-type" evidence="18">
    <location>
        <begin position="383"/>
        <end position="398"/>
    </location>
</feature>
<dbReference type="GO" id="GO:0043657">
    <property type="term" value="C:host cell"/>
    <property type="evidence" value="ECO:0007669"/>
    <property type="project" value="GOC"/>
</dbReference>
<evidence type="ECO:0000256" key="16">
    <source>
        <dbReference type="PROSITE-ProRule" id="PRU00047"/>
    </source>
</evidence>
<dbReference type="GO" id="GO:0046718">
    <property type="term" value="P:symbiont entry into host cell"/>
    <property type="evidence" value="ECO:0007669"/>
    <property type="project" value="UniProtKB-KW"/>
</dbReference>
<keyword evidence="13" id="KW-1160">Virus entry into host cell</keyword>
<evidence type="ECO:0000256" key="9">
    <source>
        <dbReference type="ARBA" id="ARBA00022771"/>
    </source>
</evidence>
<protein>
    <recommendedName>
        <fullName evidence="15">Coat protein</fullName>
    </recommendedName>
</protein>
<organismHost>
    <name type="scientific">Vigna unguiculata</name>
    <name type="common">Cowpea</name>
    <dbReference type="NCBI Taxonomy" id="3917"/>
</organismHost>
<evidence type="ECO:0000256" key="10">
    <source>
        <dbReference type="ARBA" id="ARBA00022828"/>
    </source>
</evidence>
<accession>A0A4D6TXW5</accession>
<organismHost>
    <name type="scientific">Glycine max</name>
    <name type="common">Soybean</name>
    <name type="synonym">Glycine hispida</name>
    <dbReference type="NCBI Taxonomy" id="3847"/>
</organismHost>
<dbReference type="GO" id="GO:0042025">
    <property type="term" value="C:host cell nucleus"/>
    <property type="evidence" value="ECO:0007669"/>
    <property type="project" value="UniProtKB-SubCell"/>
</dbReference>
<keyword evidence="5" id="KW-1163">Viral penetration into host nucleus</keyword>
<evidence type="ECO:0000256" key="15">
    <source>
        <dbReference type="ARBA" id="ARBA00031336"/>
    </source>
</evidence>
<evidence type="ECO:0000313" key="19">
    <source>
        <dbReference type="EMBL" id="QCH00489.1"/>
    </source>
</evidence>
<evidence type="ECO:0000256" key="5">
    <source>
        <dbReference type="ARBA" id="ARBA00022524"/>
    </source>
</evidence>
<evidence type="ECO:0000256" key="12">
    <source>
        <dbReference type="ARBA" id="ARBA00022844"/>
    </source>
</evidence>
<dbReference type="GO" id="GO:0075732">
    <property type="term" value="P:viral penetration into host nucleus"/>
    <property type="evidence" value="ECO:0007669"/>
    <property type="project" value="UniProtKB-KW"/>
</dbReference>
<keyword evidence="7" id="KW-1048">Host nucleus</keyword>
<evidence type="ECO:0000256" key="4">
    <source>
        <dbReference type="ARBA" id="ARBA00011242"/>
    </source>
</evidence>
<evidence type="ECO:0000256" key="14">
    <source>
        <dbReference type="ARBA" id="ARBA00024644"/>
    </source>
</evidence>
<dbReference type="PRINTS" id="PR00221">
    <property type="entry name" value="CAULIMOCOAT"/>
</dbReference>
<organism evidence="19">
    <name type="scientific">Soybean chlorotic mottle virus</name>
    <dbReference type="NCBI Taxonomy" id="10651"/>
    <lineage>
        <taxon>Viruses</taxon>
        <taxon>Riboviria</taxon>
        <taxon>Pararnavirae</taxon>
        <taxon>Artverviricota</taxon>
        <taxon>Revtraviricetes</taxon>
        <taxon>Ortervirales</taxon>
        <taxon>Caulimoviridae</taxon>
        <taxon>Soymovirus</taxon>
        <taxon>Soymovirus maculaglycinis</taxon>
    </lineage>
</organism>
<organismHost>
    <name type="scientific">Lablab purpureus</name>
    <name type="common">Hyacinth bean</name>
    <name type="synonym">Dolichos lablab</name>
    <dbReference type="NCBI Taxonomy" id="35936"/>
</organismHost>
<evidence type="ECO:0000256" key="11">
    <source>
        <dbReference type="ARBA" id="ARBA00022833"/>
    </source>
</evidence>
<comment type="subunit">
    <text evidence="4">Interacts (via nuclear localization signal) with host importin alpha.</text>
</comment>